<dbReference type="AlphaFoldDB" id="A0A841JZ71"/>
<evidence type="ECO:0000256" key="6">
    <source>
        <dbReference type="ARBA" id="ARBA00022795"/>
    </source>
</evidence>
<keyword evidence="13" id="KW-0969">Cilium</keyword>
<evidence type="ECO:0000256" key="4">
    <source>
        <dbReference type="ARBA" id="ARBA00022475"/>
    </source>
</evidence>
<keyword evidence="14" id="KW-1185">Reference proteome</keyword>
<feature type="transmembrane region" description="Helical" evidence="12">
    <location>
        <begin position="258"/>
        <end position="278"/>
    </location>
</feature>
<comment type="subcellular location">
    <subcellularLocation>
        <location evidence="12">Cell membrane</location>
        <topology evidence="12">Multi-pass membrane protein</topology>
    </subcellularLocation>
    <subcellularLocation>
        <location evidence="12">Bacterial flagellum basal body</location>
    </subcellularLocation>
</comment>
<feature type="transmembrane region" description="Helical" evidence="12">
    <location>
        <begin position="224"/>
        <end position="246"/>
    </location>
</feature>
<evidence type="ECO:0000256" key="3">
    <source>
        <dbReference type="ARBA" id="ARBA00022448"/>
    </source>
</evidence>
<evidence type="ECO:0000313" key="14">
    <source>
        <dbReference type="Proteomes" id="UP000538666"/>
    </source>
</evidence>
<evidence type="ECO:0000256" key="2">
    <source>
        <dbReference type="ARBA" id="ARBA00021714"/>
    </source>
</evidence>
<reference evidence="13 14" key="1">
    <citation type="submission" date="2020-08" db="EMBL/GenBank/DDBJ databases">
        <title>Genomic Encyclopedia of Type Strains, Phase IV (KMG-IV): sequencing the most valuable type-strain genomes for metagenomic binning, comparative biology and taxonomic classification.</title>
        <authorList>
            <person name="Goeker M."/>
        </authorList>
    </citation>
    <scope>NUCLEOTIDE SEQUENCE [LARGE SCALE GENOMIC DNA]</scope>
    <source>
        <strain evidence="13 14">DSM 103733</strain>
    </source>
</reference>
<evidence type="ECO:0000256" key="9">
    <source>
        <dbReference type="ARBA" id="ARBA00023136"/>
    </source>
</evidence>
<keyword evidence="13" id="KW-0282">Flagellum</keyword>
<evidence type="ECO:0000256" key="12">
    <source>
        <dbReference type="RuleBase" id="RU362069"/>
    </source>
</evidence>
<keyword evidence="5 12" id="KW-0812">Transmembrane</keyword>
<dbReference type="GO" id="GO:0009425">
    <property type="term" value="C:bacterial-type flagellum basal body"/>
    <property type="evidence" value="ECO:0007669"/>
    <property type="project" value="UniProtKB-SubCell"/>
</dbReference>
<keyword evidence="8 12" id="KW-1133">Transmembrane helix</keyword>
<keyword evidence="11 12" id="KW-1006">Bacterial flagellum protein export</keyword>
<dbReference type="Pfam" id="PF00813">
    <property type="entry name" value="FliP"/>
    <property type="match status" value="1"/>
</dbReference>
<dbReference type="RefSeq" id="WP_231581277.1">
    <property type="nucleotide sequence ID" value="NZ_JACHEK010000005.1"/>
</dbReference>
<dbReference type="PROSITE" id="PS01061">
    <property type="entry name" value="FLIP_2"/>
    <property type="match status" value="1"/>
</dbReference>
<keyword evidence="7 12" id="KW-0653">Protein transport</keyword>
<feature type="transmembrane region" description="Helical" evidence="12">
    <location>
        <begin position="87"/>
        <end position="112"/>
    </location>
</feature>
<dbReference type="PRINTS" id="PR01302">
    <property type="entry name" value="TYPE3IMPPROT"/>
</dbReference>
<evidence type="ECO:0000256" key="7">
    <source>
        <dbReference type="ARBA" id="ARBA00022927"/>
    </source>
</evidence>
<dbReference type="NCBIfam" id="TIGR01103">
    <property type="entry name" value="fliP"/>
    <property type="match status" value="1"/>
</dbReference>
<comment type="caution">
    <text evidence="13">The sequence shown here is derived from an EMBL/GenBank/DDBJ whole genome shotgun (WGS) entry which is preliminary data.</text>
</comment>
<dbReference type="PRINTS" id="PR00951">
    <property type="entry name" value="FLGBIOSNFLIP"/>
</dbReference>
<dbReference type="PANTHER" id="PTHR30587:SF0">
    <property type="entry name" value="FLAGELLAR BIOSYNTHETIC PROTEIN FLIP"/>
    <property type="match status" value="1"/>
</dbReference>
<proteinExistence type="inferred from homology"/>
<name>A0A841JZ71_9BACT</name>
<dbReference type="GO" id="GO:0005886">
    <property type="term" value="C:plasma membrane"/>
    <property type="evidence" value="ECO:0007669"/>
    <property type="project" value="UniProtKB-SubCell"/>
</dbReference>
<keyword evidence="9 12" id="KW-0472">Membrane</keyword>
<feature type="transmembrane region" description="Helical" evidence="12">
    <location>
        <begin position="132"/>
        <end position="152"/>
    </location>
</feature>
<keyword evidence="4 12" id="KW-1003">Cell membrane</keyword>
<accession>A0A841JZ71</accession>
<keyword evidence="10" id="KW-0975">Bacterial flagellum</keyword>
<dbReference type="InterPro" id="IPR005838">
    <property type="entry name" value="T3SS_IM_P"/>
</dbReference>
<evidence type="ECO:0000256" key="1">
    <source>
        <dbReference type="ARBA" id="ARBA00006257"/>
    </source>
</evidence>
<protein>
    <recommendedName>
        <fullName evidence="2 12">Flagellar biosynthetic protein FliP</fullName>
    </recommendedName>
</protein>
<evidence type="ECO:0000256" key="10">
    <source>
        <dbReference type="ARBA" id="ARBA00023143"/>
    </source>
</evidence>
<keyword evidence="3 12" id="KW-0813">Transport</keyword>
<comment type="function">
    <text evidence="12">Plays a role in the flagellum-specific transport system.</text>
</comment>
<dbReference type="GO" id="GO:0044781">
    <property type="term" value="P:bacterial-type flagellum organization"/>
    <property type="evidence" value="ECO:0007669"/>
    <property type="project" value="UniProtKB-UniRule"/>
</dbReference>
<evidence type="ECO:0000256" key="8">
    <source>
        <dbReference type="ARBA" id="ARBA00022989"/>
    </source>
</evidence>
<dbReference type="GO" id="GO:0009306">
    <property type="term" value="P:protein secretion"/>
    <property type="evidence" value="ECO:0007669"/>
    <property type="project" value="UniProtKB-UniRule"/>
</dbReference>
<evidence type="ECO:0000313" key="13">
    <source>
        <dbReference type="EMBL" id="MBB6145009.1"/>
    </source>
</evidence>
<dbReference type="EMBL" id="JACHEK010000005">
    <property type="protein sequence ID" value="MBB6145009.1"/>
    <property type="molecule type" value="Genomic_DNA"/>
</dbReference>
<keyword evidence="6 12" id="KW-1005">Bacterial flagellum biogenesis</keyword>
<dbReference type="Proteomes" id="UP000538666">
    <property type="component" value="Unassembled WGS sequence"/>
</dbReference>
<comment type="similarity">
    <text evidence="1 12">Belongs to the FliP/MopC/SpaP family.</text>
</comment>
<dbReference type="InterPro" id="IPR005837">
    <property type="entry name" value="FliP"/>
</dbReference>
<evidence type="ECO:0000256" key="5">
    <source>
        <dbReference type="ARBA" id="ARBA00022692"/>
    </source>
</evidence>
<gene>
    <name evidence="12" type="primary">fliP</name>
    <name evidence="13" type="ORF">HNQ77_002965</name>
</gene>
<dbReference type="PANTHER" id="PTHR30587">
    <property type="entry name" value="FLAGELLAR BIOSYNTHETIC PROTEIN FLIP"/>
    <property type="match status" value="1"/>
</dbReference>
<organism evidence="13 14">
    <name type="scientific">Silvibacterium bohemicum</name>
    <dbReference type="NCBI Taxonomy" id="1577686"/>
    <lineage>
        <taxon>Bacteria</taxon>
        <taxon>Pseudomonadati</taxon>
        <taxon>Acidobacteriota</taxon>
        <taxon>Terriglobia</taxon>
        <taxon>Terriglobales</taxon>
        <taxon>Acidobacteriaceae</taxon>
        <taxon>Silvibacterium</taxon>
    </lineage>
</organism>
<sequence>MIVSLLLSATIPGAAQARFSLPGIETSQSLGRQFQSSNASSSAMSQLSKMPSNFGNSQLSASPAPGGLNFQMPNAPGVPGQSLPWPIIVTLTGLTLIPSILLCMTPFARLLIVFHFLRQALGLQTTPSNQTLIGLSLIMTFFVMQPIAAKIYSDAFVPMESGQISVLDALSRAEEPMRGFMAHYVREKDVALFIDLAKEPRPASVNDLSMRVLLPAYILSELKAGFQIGTVLFLPFLIVDMVVASITTSVGMLQLPPVVISTPLKLLLFLMVDGWHLLVSSLMRSFN</sequence>
<evidence type="ECO:0000256" key="11">
    <source>
        <dbReference type="ARBA" id="ARBA00023225"/>
    </source>
</evidence>
<keyword evidence="13" id="KW-0966">Cell projection</keyword>